<protein>
    <submittedName>
        <fullName evidence="2">PaaI family thioesterase</fullName>
    </submittedName>
</protein>
<gene>
    <name evidence="2" type="ORF">DLJ53_13875</name>
</gene>
<sequence length="139" mass="14955">MDRPVPPEGWKAMEFPGLIGRLGPLLSQRNGDGWRYGLVVEPMHTNVLGIVHGGTLMTLLDQTATLEAVWRTRERSIVTISMTTRFLGAGRLGDLLVGEGRLTKVTRSLIFLEAAISAGGEPVADASVIMKRTGTGGKE</sequence>
<dbReference type="InterPro" id="IPR006683">
    <property type="entry name" value="Thioestr_dom"/>
</dbReference>
<reference evidence="2 3" key="1">
    <citation type="submission" date="2018-05" db="EMBL/GenBank/DDBJ databases">
        <title>Acuticoccus sediminis sp. nov., isolated from deep-sea sediment of Indian Ocean.</title>
        <authorList>
            <person name="Liu X."/>
            <person name="Lai Q."/>
            <person name="Du Y."/>
            <person name="Sun F."/>
            <person name="Zhang X."/>
            <person name="Wang S."/>
            <person name="Shao Z."/>
        </authorList>
    </citation>
    <scope>NUCLEOTIDE SEQUENCE [LARGE SCALE GENOMIC DNA]</scope>
    <source>
        <strain evidence="2 3">PTG4-2</strain>
    </source>
</reference>
<dbReference type="Gene3D" id="3.10.129.10">
    <property type="entry name" value="Hotdog Thioesterase"/>
    <property type="match status" value="1"/>
</dbReference>
<dbReference type="InterPro" id="IPR029069">
    <property type="entry name" value="HotDog_dom_sf"/>
</dbReference>
<evidence type="ECO:0000313" key="2">
    <source>
        <dbReference type="EMBL" id="RAI02439.1"/>
    </source>
</evidence>
<dbReference type="AlphaFoldDB" id="A0A8B2NVB5"/>
<dbReference type="Pfam" id="PF03061">
    <property type="entry name" value="4HBT"/>
    <property type="match status" value="1"/>
</dbReference>
<evidence type="ECO:0000259" key="1">
    <source>
        <dbReference type="Pfam" id="PF03061"/>
    </source>
</evidence>
<comment type="caution">
    <text evidence="2">The sequence shown here is derived from an EMBL/GenBank/DDBJ whole genome shotgun (WGS) entry which is preliminary data.</text>
</comment>
<accession>A0A8B2NVB5</accession>
<dbReference type="GO" id="GO:0016790">
    <property type="term" value="F:thiolester hydrolase activity"/>
    <property type="evidence" value="ECO:0007669"/>
    <property type="project" value="UniProtKB-ARBA"/>
</dbReference>
<keyword evidence="3" id="KW-1185">Reference proteome</keyword>
<dbReference type="CDD" id="cd03443">
    <property type="entry name" value="PaaI_thioesterase"/>
    <property type="match status" value="1"/>
</dbReference>
<evidence type="ECO:0000313" key="3">
    <source>
        <dbReference type="Proteomes" id="UP000249590"/>
    </source>
</evidence>
<dbReference type="OrthoDB" id="3477511at2"/>
<dbReference type="SUPFAM" id="SSF54637">
    <property type="entry name" value="Thioesterase/thiol ester dehydrase-isomerase"/>
    <property type="match status" value="1"/>
</dbReference>
<name>A0A8B2NVB5_9HYPH</name>
<dbReference type="EMBL" id="QHHQ01000002">
    <property type="protein sequence ID" value="RAI02439.1"/>
    <property type="molecule type" value="Genomic_DNA"/>
</dbReference>
<proteinExistence type="predicted"/>
<feature type="domain" description="Thioesterase" evidence="1">
    <location>
        <begin position="49"/>
        <end position="120"/>
    </location>
</feature>
<dbReference type="RefSeq" id="WP_111346051.1">
    <property type="nucleotide sequence ID" value="NZ_JAIWKD010000002.1"/>
</dbReference>
<dbReference type="Proteomes" id="UP000249590">
    <property type="component" value="Unassembled WGS sequence"/>
</dbReference>
<organism evidence="2 3">
    <name type="scientific">Acuticoccus sediminis</name>
    <dbReference type="NCBI Taxonomy" id="2184697"/>
    <lineage>
        <taxon>Bacteria</taxon>
        <taxon>Pseudomonadati</taxon>
        <taxon>Pseudomonadota</taxon>
        <taxon>Alphaproteobacteria</taxon>
        <taxon>Hyphomicrobiales</taxon>
        <taxon>Amorphaceae</taxon>
        <taxon>Acuticoccus</taxon>
    </lineage>
</organism>